<organism evidence="2 3">
    <name type="scientific">Alienimonas californiensis</name>
    <dbReference type="NCBI Taxonomy" id="2527989"/>
    <lineage>
        <taxon>Bacteria</taxon>
        <taxon>Pseudomonadati</taxon>
        <taxon>Planctomycetota</taxon>
        <taxon>Planctomycetia</taxon>
        <taxon>Planctomycetales</taxon>
        <taxon>Planctomycetaceae</taxon>
        <taxon>Alienimonas</taxon>
    </lineage>
</organism>
<dbReference type="AlphaFoldDB" id="A0A517P6S6"/>
<dbReference type="RefSeq" id="WP_145357902.1">
    <property type="nucleotide sequence ID" value="NZ_CP036265.1"/>
</dbReference>
<dbReference type="OrthoDB" id="369674at2"/>
<evidence type="ECO:0008006" key="4">
    <source>
        <dbReference type="Google" id="ProtNLM"/>
    </source>
</evidence>
<feature type="compositionally biased region" description="Basic and acidic residues" evidence="1">
    <location>
        <begin position="523"/>
        <end position="532"/>
    </location>
</feature>
<dbReference type="InterPro" id="IPR059166">
    <property type="entry name" value="PLD-like_cat"/>
</dbReference>
<protein>
    <recommendedName>
        <fullName evidence="4">PLD phosphodiesterase domain-containing protein</fullName>
    </recommendedName>
</protein>
<evidence type="ECO:0000256" key="1">
    <source>
        <dbReference type="SAM" id="MobiDB-lite"/>
    </source>
</evidence>
<sequence>MLDLRKHRVDYGEQLVPPDGYALARAVAATYSLDLDTLLSVPVALFFAQTLEGTGGGERVQLLDAIRRSAGVLRVYHQRGRVKVPPRQNRLYGLLEDCVVGVPTAGPFASFHPKVWVLQFEGEGGPTRYRLLVLSRNLTAERSWDLAATLEGEVGEKPEKWNAPLVDFVRYLAGRKTFEGADAFLDDLARVRFAPPKGFHAVRFHPIGIGGSSRNPVGRQRGERVLCISPFVHEHALDGLRRNVTGDRRLFGRTEELRRLPAAALAGLQAYALSDLVVEGESRDDAEDGGGEAARQELHAKLFVYHTHGRASRWFLGSANATKAALEKNVEFLLELRGSGEAVGIDRLLDEMLGPDRAGGAFEEFAPPEEPAAAEGDAAAERAVRRLEFDLLESLEVARAAVVRSANGANYDLELTLIGADRLPLDGMDVSVGAFNSGLKRRPLGREPRVDLRFENVTEGHLSRFLEFEIARDGEPLRSFLKKIDVTGLPEGRVGVIVRGVVGDAGGFLEYLRFLLAEEFEKPPADDRRRDGSTAGDADGSPRDRQAPILERLLVTASRRPGRLKEIDAVIKELCDADDGAPGEGPGGPVVPETFLAFWRSFRAALPDGGAAPEDAP</sequence>
<dbReference type="Proteomes" id="UP000318741">
    <property type="component" value="Chromosome"/>
</dbReference>
<name>A0A517P6S6_9PLAN</name>
<accession>A0A517P6S6</accession>
<reference evidence="2 3" key="1">
    <citation type="submission" date="2019-02" db="EMBL/GenBank/DDBJ databases">
        <title>Deep-cultivation of Planctomycetes and their phenomic and genomic characterization uncovers novel biology.</title>
        <authorList>
            <person name="Wiegand S."/>
            <person name="Jogler M."/>
            <person name="Boedeker C."/>
            <person name="Pinto D."/>
            <person name="Vollmers J."/>
            <person name="Rivas-Marin E."/>
            <person name="Kohn T."/>
            <person name="Peeters S.H."/>
            <person name="Heuer A."/>
            <person name="Rast P."/>
            <person name="Oberbeckmann S."/>
            <person name="Bunk B."/>
            <person name="Jeske O."/>
            <person name="Meyerdierks A."/>
            <person name="Storesund J.E."/>
            <person name="Kallscheuer N."/>
            <person name="Luecker S."/>
            <person name="Lage O.M."/>
            <person name="Pohl T."/>
            <person name="Merkel B.J."/>
            <person name="Hornburger P."/>
            <person name="Mueller R.-W."/>
            <person name="Bruemmer F."/>
            <person name="Labrenz M."/>
            <person name="Spormann A.M."/>
            <person name="Op den Camp H."/>
            <person name="Overmann J."/>
            <person name="Amann R."/>
            <person name="Jetten M.S.M."/>
            <person name="Mascher T."/>
            <person name="Medema M.H."/>
            <person name="Devos D.P."/>
            <person name="Kaster A.-K."/>
            <person name="Ovreas L."/>
            <person name="Rohde M."/>
            <person name="Galperin M.Y."/>
            <person name="Jogler C."/>
        </authorList>
    </citation>
    <scope>NUCLEOTIDE SEQUENCE [LARGE SCALE GENOMIC DNA]</scope>
    <source>
        <strain evidence="2 3">CA12</strain>
    </source>
</reference>
<evidence type="ECO:0000313" key="2">
    <source>
        <dbReference type="EMBL" id="QDT15063.1"/>
    </source>
</evidence>
<proteinExistence type="predicted"/>
<dbReference type="CDD" id="cd09176">
    <property type="entry name" value="PLDc_unchar6"/>
    <property type="match status" value="1"/>
</dbReference>
<dbReference type="Gene3D" id="3.30.870.10">
    <property type="entry name" value="Endonuclease Chain A"/>
    <property type="match status" value="1"/>
</dbReference>
<feature type="region of interest" description="Disordered" evidence="1">
    <location>
        <begin position="523"/>
        <end position="546"/>
    </location>
</feature>
<dbReference type="EMBL" id="CP036265">
    <property type="protein sequence ID" value="QDT15063.1"/>
    <property type="molecule type" value="Genomic_DNA"/>
</dbReference>
<gene>
    <name evidence="2" type="ORF">CA12_11430</name>
</gene>
<keyword evidence="3" id="KW-1185">Reference proteome</keyword>
<dbReference type="KEGG" id="acaf:CA12_11430"/>
<evidence type="ECO:0000313" key="3">
    <source>
        <dbReference type="Proteomes" id="UP000318741"/>
    </source>
</evidence>